<keyword evidence="2" id="KW-0378">Hydrolase</keyword>
<dbReference type="Proteomes" id="UP000219636">
    <property type="component" value="Unassembled WGS sequence"/>
</dbReference>
<proteinExistence type="predicted"/>
<accession>A0A285SSH9</accession>
<evidence type="ECO:0000313" key="3">
    <source>
        <dbReference type="Proteomes" id="UP000219636"/>
    </source>
</evidence>
<dbReference type="Gene3D" id="3.40.50.300">
    <property type="entry name" value="P-loop containing nucleotide triphosphate hydrolases"/>
    <property type="match status" value="1"/>
</dbReference>
<dbReference type="RefSeq" id="WP_237658382.1">
    <property type="nucleotide sequence ID" value="NZ_OBMQ01000006.1"/>
</dbReference>
<keyword evidence="2" id="KW-0540">Nuclease</keyword>
<dbReference type="AlphaFoldDB" id="A0A285SSH9"/>
<gene>
    <name evidence="2" type="ORF">SAMN05880501_106137</name>
</gene>
<keyword evidence="3" id="KW-1185">Reference proteome</keyword>
<feature type="domain" description="ATPase dynein-related AAA" evidence="1">
    <location>
        <begin position="201"/>
        <end position="337"/>
    </location>
</feature>
<protein>
    <submittedName>
        <fullName evidence="2">5-methylcytosine-specific restriction endonuclease McrBC GTP-binding regulatory subunit McrB</fullName>
    </submittedName>
</protein>
<keyword evidence="2" id="KW-0255">Endonuclease</keyword>
<dbReference type="GO" id="GO:0016887">
    <property type="term" value="F:ATP hydrolysis activity"/>
    <property type="evidence" value="ECO:0007669"/>
    <property type="project" value="InterPro"/>
</dbReference>
<dbReference type="InterPro" id="IPR027417">
    <property type="entry name" value="P-loop_NTPase"/>
</dbReference>
<dbReference type="InterPro" id="IPR011704">
    <property type="entry name" value="ATPase_dyneun-rel_AAA"/>
</dbReference>
<dbReference type="EMBL" id="OBMQ01000006">
    <property type="protein sequence ID" value="SOC11363.1"/>
    <property type="molecule type" value="Genomic_DNA"/>
</dbReference>
<organism evidence="2 3">
    <name type="scientific">Ureibacillus xyleni</name>
    <dbReference type="NCBI Taxonomy" id="614648"/>
    <lineage>
        <taxon>Bacteria</taxon>
        <taxon>Bacillati</taxon>
        <taxon>Bacillota</taxon>
        <taxon>Bacilli</taxon>
        <taxon>Bacillales</taxon>
        <taxon>Caryophanaceae</taxon>
        <taxon>Ureibacillus</taxon>
    </lineage>
</organism>
<evidence type="ECO:0000259" key="1">
    <source>
        <dbReference type="Pfam" id="PF07728"/>
    </source>
</evidence>
<reference evidence="3" key="1">
    <citation type="submission" date="2017-08" db="EMBL/GenBank/DDBJ databases">
        <authorList>
            <person name="Varghese N."/>
            <person name="Submissions S."/>
        </authorList>
    </citation>
    <scope>NUCLEOTIDE SEQUENCE [LARGE SCALE GENOMIC DNA]</scope>
    <source>
        <strain evidence="3">JC22</strain>
    </source>
</reference>
<name>A0A285SSH9_9BACL</name>
<dbReference type="Pfam" id="PF07728">
    <property type="entry name" value="AAA_5"/>
    <property type="match status" value="1"/>
</dbReference>
<dbReference type="InterPro" id="IPR052934">
    <property type="entry name" value="Methyl-DNA_Rec/Restrict_Enz"/>
</dbReference>
<evidence type="ECO:0000313" key="2">
    <source>
        <dbReference type="EMBL" id="SOC11363.1"/>
    </source>
</evidence>
<dbReference type="SUPFAM" id="SSF52540">
    <property type="entry name" value="P-loop containing nucleoside triphosphate hydrolases"/>
    <property type="match status" value="1"/>
</dbReference>
<dbReference type="PANTHER" id="PTHR37291">
    <property type="entry name" value="5-METHYLCYTOSINE-SPECIFIC RESTRICTION ENZYME B"/>
    <property type="match status" value="1"/>
</dbReference>
<sequence length="508" mass="58893">MAYTNQAASVNRDILISKLKLEEKSKNSIIFENNKYFVISPTMQNNNDRFDIILNNIEIARESKKKKLIIVRYKSILLLGNLVEFLDKMTPEEQLYPHKKTYKWQYTIKRDDQGYFIRLQGLPDSKFLLKEVNEAELLSYFNEIKDKENVNDSKGESDTYLDLNSLDLIKHIANYIQSRGFSYSLQQIQNLYLSLRSKPFVIISGISGTGKTKIVQLFAESIGATEENNQFKLIPVRPDWSDSSELLGYTDIKGDFVKGPLTKIVEQAHEMPNIPYFILLDEMNLARVEYYFSDVLSVMESRNKEVDRITSSQLIDMVDKSLTLPNNLYIIGTVNMDETTYPFSKKVLDRANTIEFNDIDLMNFASMSLNDIVEPIHVSNDSIKASYIHLIDIFHEHEPLIRKVSEKLVKINKILEPINAQVGYRVRDEIGFYLAHNSESGMLFSEEEAMDFCIMQKILPRVGGTENVVRQILNDLLNELERYPRSQNKVKEMLRRLDRDGFTSFWVS</sequence>
<dbReference type="PANTHER" id="PTHR37291:SF1">
    <property type="entry name" value="TYPE IV METHYL-DIRECTED RESTRICTION ENZYME ECOKMCRB SUBUNIT"/>
    <property type="match status" value="1"/>
</dbReference>
<dbReference type="GO" id="GO:0004519">
    <property type="term" value="F:endonuclease activity"/>
    <property type="evidence" value="ECO:0007669"/>
    <property type="project" value="UniProtKB-KW"/>
</dbReference>
<dbReference type="GO" id="GO:0005524">
    <property type="term" value="F:ATP binding"/>
    <property type="evidence" value="ECO:0007669"/>
    <property type="project" value="InterPro"/>
</dbReference>